<protein>
    <recommendedName>
        <fullName evidence="5">Lipoprotein</fullName>
    </recommendedName>
</protein>
<proteinExistence type="predicted"/>
<dbReference type="AlphaFoldDB" id="A0A3G9IEC6"/>
<reference evidence="3 4" key="1">
    <citation type="submission" date="2018-11" db="EMBL/GenBank/DDBJ databases">
        <title>Complete genome sequence of Nocardioides baekrokdamisoli strain KCTC 39748.</title>
        <authorList>
            <person name="Kang S.W."/>
            <person name="Lee K.C."/>
            <person name="Kim K.K."/>
            <person name="Kim J.S."/>
            <person name="Kim D.S."/>
            <person name="Ko S.H."/>
            <person name="Yang S.H."/>
            <person name="Shin Y.K."/>
            <person name="Lee J.S."/>
        </authorList>
    </citation>
    <scope>NUCLEOTIDE SEQUENCE [LARGE SCALE GENOMIC DNA]</scope>
    <source>
        <strain evidence="3 4">KCTC 39748</strain>
    </source>
</reference>
<keyword evidence="2" id="KW-0732">Signal</keyword>
<evidence type="ECO:0000256" key="2">
    <source>
        <dbReference type="SAM" id="SignalP"/>
    </source>
</evidence>
<feature type="compositionally biased region" description="Low complexity" evidence="1">
    <location>
        <begin position="27"/>
        <end position="46"/>
    </location>
</feature>
<dbReference type="Proteomes" id="UP000271573">
    <property type="component" value="Chromosome"/>
</dbReference>
<dbReference type="EMBL" id="AP019307">
    <property type="protein sequence ID" value="BBH16696.1"/>
    <property type="molecule type" value="Genomic_DNA"/>
</dbReference>
<evidence type="ECO:0008006" key="5">
    <source>
        <dbReference type="Google" id="ProtNLM"/>
    </source>
</evidence>
<evidence type="ECO:0000256" key="1">
    <source>
        <dbReference type="SAM" id="MobiDB-lite"/>
    </source>
</evidence>
<dbReference type="KEGG" id="nbe:Back2_09830"/>
<dbReference type="PROSITE" id="PS51257">
    <property type="entry name" value="PROKAR_LIPOPROTEIN"/>
    <property type="match status" value="1"/>
</dbReference>
<evidence type="ECO:0000313" key="4">
    <source>
        <dbReference type="Proteomes" id="UP000271573"/>
    </source>
</evidence>
<feature type="chain" id="PRO_5038665676" description="Lipoprotein" evidence="2">
    <location>
        <begin position="21"/>
        <end position="186"/>
    </location>
</feature>
<feature type="signal peptide" evidence="2">
    <location>
        <begin position="1"/>
        <end position="20"/>
    </location>
</feature>
<name>A0A3G9IEC6_9ACTN</name>
<dbReference type="RefSeq" id="WP_125567289.1">
    <property type="nucleotide sequence ID" value="NZ_AP019307.1"/>
</dbReference>
<keyword evidence="4" id="KW-1185">Reference proteome</keyword>
<feature type="region of interest" description="Disordered" evidence="1">
    <location>
        <begin position="20"/>
        <end position="46"/>
    </location>
</feature>
<organism evidence="3 4">
    <name type="scientific">Nocardioides baekrokdamisoli</name>
    <dbReference type="NCBI Taxonomy" id="1804624"/>
    <lineage>
        <taxon>Bacteria</taxon>
        <taxon>Bacillati</taxon>
        <taxon>Actinomycetota</taxon>
        <taxon>Actinomycetes</taxon>
        <taxon>Propionibacteriales</taxon>
        <taxon>Nocardioidaceae</taxon>
        <taxon>Nocardioides</taxon>
    </lineage>
</organism>
<sequence length="186" mass="18332">MRLTGLARGVLIAATASAVAGCGGSSSSGTPSTSPGATSSSPAVTTPAATPVTLASGLVGTWHADVHDLLAGTAALSHGMSFDCSGPVTVTFNADGTATDHLQMHCSIHGRPASGDVTSTGNYSVSGHHISFSNIHNTGGVQVMGITVPFPAAFSGSGADVSISGNQLSFDITAAGTTIHQVYHRG</sequence>
<evidence type="ECO:0000313" key="3">
    <source>
        <dbReference type="EMBL" id="BBH16696.1"/>
    </source>
</evidence>
<accession>A0A3G9IEC6</accession>
<gene>
    <name evidence="3" type="ORF">Back2_09830</name>
</gene>